<organism evidence="1 2">
    <name type="scientific">Rhizopus delemar (strain RA 99-880 / ATCC MYA-4621 / FGSC 9543 / NRRL 43880)</name>
    <name type="common">Mucormycosis agent</name>
    <name type="synonym">Rhizopus arrhizus var. delemar</name>
    <dbReference type="NCBI Taxonomy" id="246409"/>
    <lineage>
        <taxon>Eukaryota</taxon>
        <taxon>Fungi</taxon>
        <taxon>Fungi incertae sedis</taxon>
        <taxon>Mucoromycota</taxon>
        <taxon>Mucoromycotina</taxon>
        <taxon>Mucoromycetes</taxon>
        <taxon>Mucorales</taxon>
        <taxon>Mucorineae</taxon>
        <taxon>Rhizopodaceae</taxon>
        <taxon>Rhizopus</taxon>
    </lineage>
</organism>
<keyword evidence="2" id="KW-1185">Reference proteome</keyword>
<gene>
    <name evidence="1" type="ORF">RO3G_10038</name>
</gene>
<dbReference type="AlphaFoldDB" id="I1CA48"/>
<dbReference type="RefSeq" id="XP_067520724.1">
    <property type="nucleotide sequence ID" value="XM_067664623.1"/>
</dbReference>
<dbReference type="InParanoid" id="I1CA48"/>
<evidence type="ECO:0000313" key="1">
    <source>
        <dbReference type="EMBL" id="EIE85328.1"/>
    </source>
</evidence>
<accession>I1CA48</accession>
<protein>
    <submittedName>
        <fullName evidence="1">Uncharacterized protein</fullName>
    </submittedName>
</protein>
<sequence length="56" mass="6866">MYLRVKNYNLHLYTYWINDHQILLSGSNLICKICLLRDYLLNKSEYKGTEREKKKK</sequence>
<dbReference type="EMBL" id="CH476738">
    <property type="protein sequence ID" value="EIE85328.1"/>
    <property type="molecule type" value="Genomic_DNA"/>
</dbReference>
<dbReference type="GeneID" id="93617004"/>
<evidence type="ECO:0000313" key="2">
    <source>
        <dbReference type="Proteomes" id="UP000009138"/>
    </source>
</evidence>
<dbReference type="Proteomes" id="UP000009138">
    <property type="component" value="Unassembled WGS sequence"/>
</dbReference>
<name>I1CA48_RHIO9</name>
<reference evidence="1 2" key="1">
    <citation type="journal article" date="2009" name="PLoS Genet.">
        <title>Genomic analysis of the basal lineage fungus Rhizopus oryzae reveals a whole-genome duplication.</title>
        <authorList>
            <person name="Ma L.-J."/>
            <person name="Ibrahim A.S."/>
            <person name="Skory C."/>
            <person name="Grabherr M.G."/>
            <person name="Burger G."/>
            <person name="Butler M."/>
            <person name="Elias M."/>
            <person name="Idnurm A."/>
            <person name="Lang B.F."/>
            <person name="Sone T."/>
            <person name="Abe A."/>
            <person name="Calvo S.E."/>
            <person name="Corrochano L.M."/>
            <person name="Engels R."/>
            <person name="Fu J."/>
            <person name="Hansberg W."/>
            <person name="Kim J.-M."/>
            <person name="Kodira C.D."/>
            <person name="Koehrsen M.J."/>
            <person name="Liu B."/>
            <person name="Miranda-Saavedra D."/>
            <person name="O'Leary S."/>
            <person name="Ortiz-Castellanos L."/>
            <person name="Poulter R."/>
            <person name="Rodriguez-Romero J."/>
            <person name="Ruiz-Herrera J."/>
            <person name="Shen Y.-Q."/>
            <person name="Zeng Q."/>
            <person name="Galagan J."/>
            <person name="Birren B.W."/>
            <person name="Cuomo C.A."/>
            <person name="Wickes B.L."/>
        </authorList>
    </citation>
    <scope>NUCLEOTIDE SEQUENCE [LARGE SCALE GENOMIC DNA]</scope>
    <source>
        <strain evidence="2">RA 99-880 / ATCC MYA-4621 / FGSC 9543 / NRRL 43880</strain>
    </source>
</reference>
<dbReference type="VEuPathDB" id="FungiDB:RO3G_10038"/>
<proteinExistence type="predicted"/>